<feature type="non-terminal residue" evidence="3">
    <location>
        <position position="1"/>
    </location>
</feature>
<evidence type="ECO:0000256" key="1">
    <source>
        <dbReference type="RuleBase" id="RU361155"/>
    </source>
</evidence>
<dbReference type="InterPro" id="IPR000863">
    <property type="entry name" value="Sulfotransferase_dom"/>
</dbReference>
<evidence type="ECO:0000259" key="2">
    <source>
        <dbReference type="Pfam" id="PF00685"/>
    </source>
</evidence>
<dbReference type="GO" id="GO:0006044">
    <property type="term" value="P:N-acetylglucosamine metabolic process"/>
    <property type="evidence" value="ECO:0007669"/>
    <property type="project" value="TreeGrafter"/>
</dbReference>
<keyword evidence="4" id="KW-1185">Reference proteome</keyword>
<dbReference type="PANTHER" id="PTHR10704:SF4">
    <property type="entry name" value="CARBOHYDRATE SULFOTRANSFERASE 6"/>
    <property type="match status" value="1"/>
</dbReference>
<gene>
    <name evidence="3" type="ORF">GDO81_021114</name>
</gene>
<protein>
    <recommendedName>
        <fullName evidence="1">Sulfotransferase</fullName>
        <ecNumber evidence="1">2.8.2.-</ecNumber>
    </recommendedName>
</protein>
<reference evidence="3" key="1">
    <citation type="thesis" date="2020" institute="ProQuest LLC" country="789 East Eisenhower Parkway, Ann Arbor, MI, USA">
        <title>Comparative Genomics and Chromosome Evolution.</title>
        <authorList>
            <person name="Mudd A.B."/>
        </authorList>
    </citation>
    <scope>NUCLEOTIDE SEQUENCE</scope>
    <source>
        <strain evidence="3">237g6f4</strain>
        <tissue evidence="3">Blood</tissue>
    </source>
</reference>
<dbReference type="EMBL" id="WNYA01015312">
    <property type="protein sequence ID" value="KAG8539295.1"/>
    <property type="molecule type" value="Genomic_DNA"/>
</dbReference>
<accession>A0AAV6YWG0</accession>
<proteinExistence type="inferred from homology"/>
<dbReference type="SUPFAM" id="SSF52540">
    <property type="entry name" value="P-loop containing nucleoside triphosphate hydrolases"/>
    <property type="match status" value="1"/>
</dbReference>
<feature type="domain" description="Sulfotransferase" evidence="2">
    <location>
        <begin position="6"/>
        <end position="322"/>
    </location>
</feature>
<dbReference type="Gene3D" id="3.40.50.300">
    <property type="entry name" value="P-loop containing nucleotide triphosphate hydrolases"/>
    <property type="match status" value="1"/>
</dbReference>
<evidence type="ECO:0000313" key="3">
    <source>
        <dbReference type="EMBL" id="KAG8539295.1"/>
    </source>
</evidence>
<comment type="caution">
    <text evidence="3">The sequence shown here is derived from an EMBL/GenBank/DDBJ whole genome shotgun (WGS) entry which is preliminary data.</text>
</comment>
<dbReference type="EC" id="2.8.2.-" evidence="1"/>
<dbReference type="Pfam" id="PF00685">
    <property type="entry name" value="Sulfotransfer_1"/>
    <property type="match status" value="1"/>
</dbReference>
<dbReference type="GO" id="GO:0001517">
    <property type="term" value="F:N-acetylglucosamine 6-O-sulfotransferase activity"/>
    <property type="evidence" value="ECO:0007669"/>
    <property type="project" value="TreeGrafter"/>
</dbReference>
<dbReference type="InterPro" id="IPR027417">
    <property type="entry name" value="P-loop_NTPase"/>
</dbReference>
<evidence type="ECO:0000313" key="4">
    <source>
        <dbReference type="Proteomes" id="UP000824782"/>
    </source>
</evidence>
<dbReference type="GO" id="GO:0006790">
    <property type="term" value="P:sulfur compound metabolic process"/>
    <property type="evidence" value="ECO:0007669"/>
    <property type="project" value="TreeGrafter"/>
</dbReference>
<dbReference type="InterPro" id="IPR051135">
    <property type="entry name" value="Gal/GlcNAc/GalNAc_ST"/>
</dbReference>
<keyword evidence="1" id="KW-0808">Transferase</keyword>
<dbReference type="AlphaFoldDB" id="A0AAV6YWG0"/>
<sequence length="348" mass="40165">GGVKRTHVLIVSSWRSGSSFLGQILNHHPDVFYVYEPARMVWLKFPKEKAGLLHYPIRDLLRSLFACDISPLYEYLPSSKYISNLPFWSESWALCSPPACNALDLPTEYDQPICYRTCGHAPLTSMAESCEAHSHVVLKTVRVLDLRYLLPLFQDPSLDLRVIHLVRDPRAVALSRMKFQGYLNDEDLIVFREEQEKKKKKETQPNVTQVMGKICKAQMSINEFARQADKALQRKYLMIRHEDLSKEPLAVGKKIYEFAGLSFNEDVQKWLHNATHEKEPAKKGFMTFIGDSMQIVQKWRKELAYNVVVEIQDACAEAMELFGYRKVRNPKEQKNLALNLVTDVEKDS</sequence>
<dbReference type="PANTHER" id="PTHR10704">
    <property type="entry name" value="CARBOHYDRATE SULFOTRANSFERASE"/>
    <property type="match status" value="1"/>
</dbReference>
<dbReference type="Proteomes" id="UP000824782">
    <property type="component" value="Unassembled WGS sequence"/>
</dbReference>
<name>A0AAV6YWG0_ENGPU</name>
<comment type="similarity">
    <text evidence="1">Belongs to the sulfotransferase 1 family.</text>
</comment>
<organism evidence="3 4">
    <name type="scientific">Engystomops pustulosus</name>
    <name type="common">Tungara frog</name>
    <name type="synonym">Physalaemus pustulosus</name>
    <dbReference type="NCBI Taxonomy" id="76066"/>
    <lineage>
        <taxon>Eukaryota</taxon>
        <taxon>Metazoa</taxon>
        <taxon>Chordata</taxon>
        <taxon>Craniata</taxon>
        <taxon>Vertebrata</taxon>
        <taxon>Euteleostomi</taxon>
        <taxon>Amphibia</taxon>
        <taxon>Batrachia</taxon>
        <taxon>Anura</taxon>
        <taxon>Neobatrachia</taxon>
        <taxon>Hyloidea</taxon>
        <taxon>Leptodactylidae</taxon>
        <taxon>Leiuperinae</taxon>
        <taxon>Engystomops</taxon>
    </lineage>
</organism>